<evidence type="ECO:0000313" key="3">
    <source>
        <dbReference type="Proteomes" id="UP000034785"/>
    </source>
</evidence>
<comment type="caution">
    <text evidence="2">The sequence shown here is derived from an EMBL/GenBank/DDBJ whole genome shotgun (WGS) entry which is preliminary data.</text>
</comment>
<dbReference type="Proteomes" id="UP000034785">
    <property type="component" value="Unassembled WGS sequence"/>
</dbReference>
<evidence type="ECO:0000256" key="1">
    <source>
        <dbReference type="SAM" id="MobiDB-lite"/>
    </source>
</evidence>
<reference evidence="2 3" key="1">
    <citation type="journal article" date="2015" name="Nature">
        <title>rRNA introns, odd ribosomes, and small enigmatic genomes across a large radiation of phyla.</title>
        <authorList>
            <person name="Brown C.T."/>
            <person name="Hug L.A."/>
            <person name="Thomas B.C."/>
            <person name="Sharon I."/>
            <person name="Castelle C.J."/>
            <person name="Singh A."/>
            <person name="Wilkins M.J."/>
            <person name="Williams K.H."/>
            <person name="Banfield J.F."/>
        </authorList>
    </citation>
    <scope>NUCLEOTIDE SEQUENCE [LARGE SCALE GENOMIC DNA]</scope>
</reference>
<feature type="region of interest" description="Disordered" evidence="1">
    <location>
        <begin position="1"/>
        <end position="21"/>
    </location>
</feature>
<organism evidence="2 3">
    <name type="scientific">Candidatus Daviesbacteria bacterium GW2011_GWA2_42_7</name>
    <dbReference type="NCBI Taxonomy" id="1618425"/>
    <lineage>
        <taxon>Bacteria</taxon>
        <taxon>Candidatus Daviesiibacteriota</taxon>
    </lineage>
</organism>
<sequence length="82" mass="8891">MPVPPPRSPCGPPSGEAPAPMEFKEFPVKDKVPSIVKSPATKVLPKKVLPNDLSVPEMVASMAFKDSPTSREEKKEAEDEAY</sequence>
<gene>
    <name evidence="2" type="ORF">UV41_C0022G0018</name>
</gene>
<accession>A0A0G1E7E0</accession>
<protein>
    <submittedName>
        <fullName evidence="2">Uncharacterized protein</fullName>
    </submittedName>
</protein>
<evidence type="ECO:0000313" key="2">
    <source>
        <dbReference type="EMBL" id="KKS70473.1"/>
    </source>
</evidence>
<feature type="compositionally biased region" description="Pro residues" evidence="1">
    <location>
        <begin position="1"/>
        <end position="12"/>
    </location>
</feature>
<dbReference type="EMBL" id="LCEJ01000022">
    <property type="protein sequence ID" value="KKS70473.1"/>
    <property type="molecule type" value="Genomic_DNA"/>
</dbReference>
<proteinExistence type="predicted"/>
<dbReference type="AlphaFoldDB" id="A0A0G1E7E0"/>
<name>A0A0G1E7E0_9BACT</name>